<evidence type="ECO:0000259" key="5">
    <source>
        <dbReference type="Pfam" id="PF04542"/>
    </source>
</evidence>
<dbReference type="GO" id="GO:0003677">
    <property type="term" value="F:DNA binding"/>
    <property type="evidence" value="ECO:0007669"/>
    <property type="project" value="InterPro"/>
</dbReference>
<dbReference type="GO" id="GO:0016987">
    <property type="term" value="F:sigma factor activity"/>
    <property type="evidence" value="ECO:0007669"/>
    <property type="project" value="UniProtKB-KW"/>
</dbReference>
<keyword evidence="8" id="KW-1185">Reference proteome</keyword>
<evidence type="ECO:0000256" key="3">
    <source>
        <dbReference type="ARBA" id="ARBA00023082"/>
    </source>
</evidence>
<dbReference type="eggNOG" id="COG1595">
    <property type="taxonomic scope" value="Bacteria"/>
</dbReference>
<dbReference type="InterPro" id="IPR014284">
    <property type="entry name" value="RNA_pol_sigma-70_dom"/>
</dbReference>
<dbReference type="SUPFAM" id="SSF88946">
    <property type="entry name" value="Sigma2 domain of RNA polymerase sigma factors"/>
    <property type="match status" value="1"/>
</dbReference>
<keyword evidence="4" id="KW-0804">Transcription</keyword>
<organism evidence="7 8">
    <name type="scientific">Ureibacillus manganicus DSM 26584</name>
    <dbReference type="NCBI Taxonomy" id="1384049"/>
    <lineage>
        <taxon>Bacteria</taxon>
        <taxon>Bacillati</taxon>
        <taxon>Bacillota</taxon>
        <taxon>Bacilli</taxon>
        <taxon>Bacillales</taxon>
        <taxon>Caryophanaceae</taxon>
        <taxon>Ureibacillus</taxon>
    </lineage>
</organism>
<dbReference type="InterPro" id="IPR013324">
    <property type="entry name" value="RNA_pol_sigma_r3/r4-like"/>
</dbReference>
<keyword evidence="2" id="KW-0805">Transcription regulation</keyword>
<dbReference type="STRING" id="1384049.CD29_13055"/>
<dbReference type="InterPro" id="IPR039425">
    <property type="entry name" value="RNA_pol_sigma-70-like"/>
</dbReference>
<dbReference type="EMBL" id="JPVN01000014">
    <property type="protein sequence ID" value="KGR78075.1"/>
    <property type="molecule type" value="Genomic_DNA"/>
</dbReference>
<reference evidence="7 8" key="1">
    <citation type="submission" date="2014-02" db="EMBL/GenBank/DDBJ databases">
        <title>Draft genome sequence of Lysinibacillus manganicus DSM 26584T.</title>
        <authorList>
            <person name="Zhang F."/>
            <person name="Wang G."/>
            <person name="Zhang L."/>
        </authorList>
    </citation>
    <scope>NUCLEOTIDE SEQUENCE [LARGE SCALE GENOMIC DNA]</scope>
    <source>
        <strain evidence="7 8">DSM 26584</strain>
    </source>
</reference>
<proteinExistence type="inferred from homology"/>
<evidence type="ECO:0000313" key="7">
    <source>
        <dbReference type="EMBL" id="KGR78075.1"/>
    </source>
</evidence>
<evidence type="ECO:0000256" key="2">
    <source>
        <dbReference type="ARBA" id="ARBA00023015"/>
    </source>
</evidence>
<feature type="domain" description="RNA polymerase sigma factor 70 region 4 type 2" evidence="6">
    <location>
        <begin position="105"/>
        <end position="156"/>
    </location>
</feature>
<dbReference type="Pfam" id="PF08281">
    <property type="entry name" value="Sigma70_r4_2"/>
    <property type="match status" value="1"/>
</dbReference>
<dbReference type="Proteomes" id="UP000030416">
    <property type="component" value="Unassembled WGS sequence"/>
</dbReference>
<sequence>MLVKRAQLGDKEAFVQLIKDMESSLYKVSKAILLSDSECLDAVQETILIAYTNLHQVREPKFFKTWITRILINECNKIRKVQTKVVKMDVYLEPSISEQREIFVDLQTAIDSLEPDLRTVITLYYYEDLSIKEIGTILNIAVGTVKSRLNRARAKLSSLIEGHKVEGRLLHE</sequence>
<evidence type="ECO:0000256" key="4">
    <source>
        <dbReference type="ARBA" id="ARBA00023163"/>
    </source>
</evidence>
<dbReference type="AlphaFoldDB" id="A0A0A3I3I9"/>
<gene>
    <name evidence="7" type="ORF">CD29_13055</name>
</gene>
<keyword evidence="3" id="KW-0731">Sigma factor</keyword>
<evidence type="ECO:0000256" key="1">
    <source>
        <dbReference type="ARBA" id="ARBA00010641"/>
    </source>
</evidence>
<accession>A0A0A3I3I9</accession>
<dbReference type="InterPro" id="IPR036388">
    <property type="entry name" value="WH-like_DNA-bd_sf"/>
</dbReference>
<dbReference type="SUPFAM" id="SSF88659">
    <property type="entry name" value="Sigma3 and sigma4 domains of RNA polymerase sigma factors"/>
    <property type="match status" value="1"/>
</dbReference>
<dbReference type="PANTHER" id="PTHR43133:SF51">
    <property type="entry name" value="RNA POLYMERASE SIGMA FACTOR"/>
    <property type="match status" value="1"/>
</dbReference>
<dbReference type="Gene3D" id="1.10.10.10">
    <property type="entry name" value="Winged helix-like DNA-binding domain superfamily/Winged helix DNA-binding domain"/>
    <property type="match status" value="1"/>
</dbReference>
<dbReference type="InterPro" id="IPR013249">
    <property type="entry name" value="RNA_pol_sigma70_r4_t2"/>
</dbReference>
<dbReference type="NCBIfam" id="TIGR02937">
    <property type="entry name" value="sigma70-ECF"/>
    <property type="match status" value="1"/>
</dbReference>
<evidence type="ECO:0000313" key="8">
    <source>
        <dbReference type="Proteomes" id="UP000030416"/>
    </source>
</evidence>
<comment type="caution">
    <text evidence="7">The sequence shown here is derived from an EMBL/GenBank/DDBJ whole genome shotgun (WGS) entry which is preliminary data.</text>
</comment>
<name>A0A0A3I3I9_9BACL</name>
<protein>
    <recommendedName>
        <fullName evidence="9">RNA polymerase</fullName>
    </recommendedName>
</protein>
<comment type="similarity">
    <text evidence="1">Belongs to the sigma-70 factor family. ECF subfamily.</text>
</comment>
<dbReference type="InterPro" id="IPR013325">
    <property type="entry name" value="RNA_pol_sigma_r2"/>
</dbReference>
<dbReference type="PANTHER" id="PTHR43133">
    <property type="entry name" value="RNA POLYMERASE ECF-TYPE SIGMA FACTO"/>
    <property type="match status" value="1"/>
</dbReference>
<evidence type="ECO:0008006" key="9">
    <source>
        <dbReference type="Google" id="ProtNLM"/>
    </source>
</evidence>
<dbReference type="InterPro" id="IPR007627">
    <property type="entry name" value="RNA_pol_sigma70_r2"/>
</dbReference>
<evidence type="ECO:0000259" key="6">
    <source>
        <dbReference type="Pfam" id="PF08281"/>
    </source>
</evidence>
<dbReference type="GO" id="GO:0006352">
    <property type="term" value="P:DNA-templated transcription initiation"/>
    <property type="evidence" value="ECO:0007669"/>
    <property type="project" value="InterPro"/>
</dbReference>
<dbReference type="Gene3D" id="1.10.1740.10">
    <property type="match status" value="1"/>
</dbReference>
<dbReference type="Pfam" id="PF04542">
    <property type="entry name" value="Sigma70_r2"/>
    <property type="match status" value="1"/>
</dbReference>
<dbReference type="CDD" id="cd06171">
    <property type="entry name" value="Sigma70_r4"/>
    <property type="match status" value="1"/>
</dbReference>
<feature type="domain" description="RNA polymerase sigma-70 region 2" evidence="5">
    <location>
        <begin position="18"/>
        <end position="79"/>
    </location>
</feature>